<dbReference type="KEGG" id="eff:skT53_33040"/>
<keyword evidence="3 6" id="KW-0812">Transmembrane</keyword>
<proteinExistence type="inferred from homology"/>
<dbReference type="EMBL" id="AP023366">
    <property type="protein sequence ID" value="BCJ88319.1"/>
    <property type="molecule type" value="Genomic_DNA"/>
</dbReference>
<evidence type="ECO:0000256" key="3">
    <source>
        <dbReference type="ARBA" id="ARBA00022692"/>
    </source>
</evidence>
<feature type="transmembrane region" description="Helical" evidence="6">
    <location>
        <begin position="117"/>
        <end position="137"/>
    </location>
</feature>
<keyword evidence="5 6" id="KW-0472">Membrane</keyword>
<evidence type="ECO:0000313" key="7">
    <source>
        <dbReference type="EMBL" id="BCJ88319.1"/>
    </source>
</evidence>
<feature type="transmembrane region" description="Helical" evidence="6">
    <location>
        <begin position="6"/>
        <end position="23"/>
    </location>
</feature>
<dbReference type="RefSeq" id="WP_200758946.1">
    <property type="nucleotide sequence ID" value="NZ_AP023366.1"/>
</dbReference>
<organism evidence="7 8">
    <name type="scientific">Effusibacillus dendaii</name>
    <dbReference type="NCBI Taxonomy" id="2743772"/>
    <lineage>
        <taxon>Bacteria</taxon>
        <taxon>Bacillati</taxon>
        <taxon>Bacillota</taxon>
        <taxon>Bacilli</taxon>
        <taxon>Bacillales</taxon>
        <taxon>Alicyclobacillaceae</taxon>
        <taxon>Effusibacillus</taxon>
    </lineage>
</organism>
<feature type="transmembrane region" description="Helical" evidence="6">
    <location>
        <begin position="89"/>
        <end position="111"/>
    </location>
</feature>
<feature type="transmembrane region" description="Helical" evidence="6">
    <location>
        <begin position="214"/>
        <end position="235"/>
    </location>
</feature>
<dbReference type="Pfam" id="PF03649">
    <property type="entry name" value="UPF0014"/>
    <property type="match status" value="1"/>
</dbReference>
<comment type="similarity">
    <text evidence="2">Belongs to the UPF0014 family.</text>
</comment>
<reference evidence="7 8" key="1">
    <citation type="submission" date="2020-08" db="EMBL/GenBank/DDBJ databases">
        <title>Complete Genome Sequence of Effusibacillus dendaii Strain skT53, Isolated from Farmland soil.</title>
        <authorList>
            <person name="Konishi T."/>
            <person name="Kawasaki H."/>
        </authorList>
    </citation>
    <scope>NUCLEOTIDE SEQUENCE [LARGE SCALE GENOMIC DNA]</scope>
    <source>
        <strain evidence="8">skT53</strain>
    </source>
</reference>
<evidence type="ECO:0000256" key="4">
    <source>
        <dbReference type="ARBA" id="ARBA00022989"/>
    </source>
</evidence>
<dbReference type="PANTHER" id="PTHR30028">
    <property type="entry name" value="UPF0014 INNER MEMBRANE PROTEIN YBBM-RELATED"/>
    <property type="match status" value="1"/>
</dbReference>
<feature type="transmembrane region" description="Helical" evidence="6">
    <location>
        <begin position="35"/>
        <end position="53"/>
    </location>
</feature>
<accession>A0A7I8DH37</accession>
<dbReference type="PANTHER" id="PTHR30028:SF0">
    <property type="entry name" value="PROTEIN ALUMINUM SENSITIVE 3"/>
    <property type="match status" value="1"/>
</dbReference>
<evidence type="ECO:0000256" key="5">
    <source>
        <dbReference type="ARBA" id="ARBA00023136"/>
    </source>
</evidence>
<evidence type="ECO:0000256" key="2">
    <source>
        <dbReference type="ARBA" id="ARBA00005268"/>
    </source>
</evidence>
<sequence length="252" mass="27113">MSLVALSLSLGFIVLALLLSLWLKLGLERDLVIATFRSAIQLLIVGYVLKAVFALQDPIFNLIMVMLMIGVATQNVVKRGKGLRGITWRILAALSLSEAVIQGFLIVFHIVPPTPQYVIPISGMIVGNSMIVAGLLLNRLQSEVATRKQEILLLLSLGGTPKQSIRHVLKEALRASMIPTIDSSKTIGLVQLPGMMTGQIIAGADPIQAVRYQLLIVFSLLAAAALTSIILGFLASPCLFNEHQQLVVGSSN</sequence>
<evidence type="ECO:0000256" key="6">
    <source>
        <dbReference type="SAM" id="Phobius"/>
    </source>
</evidence>
<evidence type="ECO:0000256" key="1">
    <source>
        <dbReference type="ARBA" id="ARBA00004141"/>
    </source>
</evidence>
<name>A0A7I8DH37_9BACL</name>
<keyword evidence="8" id="KW-1185">Reference proteome</keyword>
<protein>
    <submittedName>
        <fullName evidence="7">UPF0014 membrane protein YjkA</fullName>
    </submittedName>
</protein>
<keyword evidence="4 6" id="KW-1133">Transmembrane helix</keyword>
<comment type="subcellular location">
    <subcellularLocation>
        <location evidence="1">Membrane</location>
        <topology evidence="1">Multi-pass membrane protein</topology>
    </subcellularLocation>
</comment>
<gene>
    <name evidence="7" type="primary">yjkA</name>
    <name evidence="7" type="ORF">skT53_33040</name>
</gene>
<dbReference type="GO" id="GO:0005886">
    <property type="term" value="C:plasma membrane"/>
    <property type="evidence" value="ECO:0007669"/>
    <property type="project" value="TreeGrafter"/>
</dbReference>
<dbReference type="AlphaFoldDB" id="A0A7I8DH37"/>
<feature type="transmembrane region" description="Helical" evidence="6">
    <location>
        <begin position="59"/>
        <end position="77"/>
    </location>
</feature>
<evidence type="ECO:0000313" key="8">
    <source>
        <dbReference type="Proteomes" id="UP000593802"/>
    </source>
</evidence>
<dbReference type="InterPro" id="IPR005226">
    <property type="entry name" value="UPF0014_fam"/>
</dbReference>
<dbReference type="Proteomes" id="UP000593802">
    <property type="component" value="Chromosome"/>
</dbReference>